<gene>
    <name evidence="2" type="ORF">N7G274_003327</name>
</gene>
<dbReference type="EMBL" id="JBEFKJ010000010">
    <property type="protein sequence ID" value="KAL2043807.1"/>
    <property type="molecule type" value="Genomic_DNA"/>
</dbReference>
<reference evidence="2 3" key="1">
    <citation type="submission" date="2024-09" db="EMBL/GenBank/DDBJ databases">
        <title>Rethinking Asexuality: The Enigmatic Case of Functional Sexual Genes in Lepraria (Stereocaulaceae).</title>
        <authorList>
            <person name="Doellman M."/>
            <person name="Sun Y."/>
            <person name="Barcenas-Pena A."/>
            <person name="Lumbsch H.T."/>
            <person name="Grewe F."/>
        </authorList>
    </citation>
    <scope>NUCLEOTIDE SEQUENCE [LARGE SCALE GENOMIC DNA]</scope>
    <source>
        <strain evidence="2 3">Mercado 3170</strain>
    </source>
</reference>
<feature type="region of interest" description="Disordered" evidence="1">
    <location>
        <begin position="1"/>
        <end position="33"/>
    </location>
</feature>
<protein>
    <submittedName>
        <fullName evidence="2">Uncharacterized protein</fullName>
    </submittedName>
</protein>
<sequence>MGATTVPKGIGLPESRPLDQRPPRWPKGEIPSPQTWSYTTTYVRCIALFDLVCCSSLNEAVEFDVVHILKRLIDENCLTIFSFIQQDSALRSFFAFFPEPSDALGPAQRRQYQSYP</sequence>
<proteinExistence type="predicted"/>
<evidence type="ECO:0000256" key="1">
    <source>
        <dbReference type="SAM" id="MobiDB-lite"/>
    </source>
</evidence>
<accession>A0ABR4ADA8</accession>
<evidence type="ECO:0000313" key="3">
    <source>
        <dbReference type="Proteomes" id="UP001590950"/>
    </source>
</evidence>
<evidence type="ECO:0000313" key="2">
    <source>
        <dbReference type="EMBL" id="KAL2043807.1"/>
    </source>
</evidence>
<keyword evidence="3" id="KW-1185">Reference proteome</keyword>
<organism evidence="2 3">
    <name type="scientific">Stereocaulon virgatum</name>
    <dbReference type="NCBI Taxonomy" id="373712"/>
    <lineage>
        <taxon>Eukaryota</taxon>
        <taxon>Fungi</taxon>
        <taxon>Dikarya</taxon>
        <taxon>Ascomycota</taxon>
        <taxon>Pezizomycotina</taxon>
        <taxon>Lecanoromycetes</taxon>
        <taxon>OSLEUM clade</taxon>
        <taxon>Lecanoromycetidae</taxon>
        <taxon>Lecanorales</taxon>
        <taxon>Lecanorineae</taxon>
        <taxon>Stereocaulaceae</taxon>
        <taxon>Stereocaulon</taxon>
    </lineage>
</organism>
<dbReference type="Proteomes" id="UP001590950">
    <property type="component" value="Unassembled WGS sequence"/>
</dbReference>
<name>A0ABR4ADA8_9LECA</name>
<comment type="caution">
    <text evidence="2">The sequence shown here is derived from an EMBL/GenBank/DDBJ whole genome shotgun (WGS) entry which is preliminary data.</text>
</comment>